<organism evidence="2 3">
    <name type="scientific">Microbacterium bovistercoris</name>
    <dbReference type="NCBI Taxonomy" id="2293570"/>
    <lineage>
        <taxon>Bacteria</taxon>
        <taxon>Bacillati</taxon>
        <taxon>Actinomycetota</taxon>
        <taxon>Actinomycetes</taxon>
        <taxon>Micrococcales</taxon>
        <taxon>Microbacteriaceae</taxon>
        <taxon>Microbacterium</taxon>
    </lineage>
</organism>
<dbReference type="OrthoDB" id="4142102at2"/>
<dbReference type="PROSITE" id="PS51186">
    <property type="entry name" value="GNAT"/>
    <property type="match status" value="1"/>
</dbReference>
<protein>
    <submittedName>
        <fullName evidence="2">GNAT family N-acetyltransferase</fullName>
    </submittedName>
</protein>
<dbReference type="Gene3D" id="3.40.630.30">
    <property type="match status" value="1"/>
</dbReference>
<evidence type="ECO:0000313" key="3">
    <source>
        <dbReference type="Proteomes" id="UP000262172"/>
    </source>
</evidence>
<evidence type="ECO:0000313" key="2">
    <source>
        <dbReference type="EMBL" id="REJ08248.1"/>
    </source>
</evidence>
<dbReference type="Pfam" id="PF02474">
    <property type="entry name" value="NodA"/>
    <property type="match status" value="1"/>
</dbReference>
<dbReference type="SUPFAM" id="SSF55729">
    <property type="entry name" value="Acyl-CoA N-acyltransferases (Nat)"/>
    <property type="match status" value="1"/>
</dbReference>
<evidence type="ECO:0000259" key="1">
    <source>
        <dbReference type="PROSITE" id="PS51186"/>
    </source>
</evidence>
<dbReference type="RefSeq" id="WP_116240607.1">
    <property type="nucleotide sequence ID" value="NZ_QUAB01000012.1"/>
</dbReference>
<dbReference type="GO" id="GO:0016747">
    <property type="term" value="F:acyltransferase activity, transferring groups other than amino-acyl groups"/>
    <property type="evidence" value="ECO:0007669"/>
    <property type="project" value="InterPro"/>
</dbReference>
<feature type="domain" description="N-acetyltransferase" evidence="1">
    <location>
        <begin position="1"/>
        <end position="162"/>
    </location>
</feature>
<dbReference type="EMBL" id="QUAB01000012">
    <property type="protein sequence ID" value="REJ08248.1"/>
    <property type="molecule type" value="Genomic_DNA"/>
</dbReference>
<dbReference type="InterPro" id="IPR016181">
    <property type="entry name" value="Acyl_CoA_acyltransferase"/>
</dbReference>
<reference evidence="2 3" key="1">
    <citation type="submission" date="2018-08" db="EMBL/GenBank/DDBJ databases">
        <title>Isolation, diversity and antifungal activity of Actinobacteria from cow dung.</title>
        <authorList>
            <person name="Ling L."/>
        </authorList>
    </citation>
    <scope>NUCLEOTIDE SEQUENCE [LARGE SCALE GENOMIC DNA]</scope>
    <source>
        <strain evidence="2 3">NEAU-LLE</strain>
    </source>
</reference>
<comment type="caution">
    <text evidence="2">The sequence shown here is derived from an EMBL/GenBank/DDBJ whole genome shotgun (WGS) entry which is preliminary data.</text>
</comment>
<dbReference type="AlphaFoldDB" id="A0A371NYD4"/>
<keyword evidence="2" id="KW-0808">Transferase</keyword>
<gene>
    <name evidence="2" type="ORF">DY023_01665</name>
</gene>
<dbReference type="InterPro" id="IPR003484">
    <property type="entry name" value="NodA"/>
</dbReference>
<name>A0A371NYD4_9MICO</name>
<sequence length="185" mass="19815">MTDRMHVELQVVRDDALDAGAVAAIGELFDREYSAEFGPWTRSAPYGYAPAATRVLAFADDVLIGHVGYQPRTITVGGAAVVIGGVGGVLIAPAARGIGLGARMLHAAQQSMSAEVEFGYLGCREEVVPFYEAAGWRRITARERSLSRLDGTPVVTDSDPILIRSAARPDHDWPEGDIDLLGPPW</sequence>
<dbReference type="InterPro" id="IPR000182">
    <property type="entry name" value="GNAT_dom"/>
</dbReference>
<keyword evidence="3" id="KW-1185">Reference proteome</keyword>
<dbReference type="Proteomes" id="UP000262172">
    <property type="component" value="Unassembled WGS sequence"/>
</dbReference>
<dbReference type="GO" id="GO:0005829">
    <property type="term" value="C:cytosol"/>
    <property type="evidence" value="ECO:0007669"/>
    <property type="project" value="InterPro"/>
</dbReference>
<accession>A0A371NYD4</accession>
<proteinExistence type="predicted"/>